<dbReference type="EMBL" id="JARQZJ010000127">
    <property type="protein sequence ID" value="KAK9891106.1"/>
    <property type="molecule type" value="Genomic_DNA"/>
</dbReference>
<comment type="caution">
    <text evidence="1">The sequence shown here is derived from an EMBL/GenBank/DDBJ whole genome shotgun (WGS) entry which is preliminary data.</text>
</comment>
<evidence type="ECO:0000313" key="2">
    <source>
        <dbReference type="Proteomes" id="UP001431783"/>
    </source>
</evidence>
<proteinExistence type="predicted"/>
<protein>
    <submittedName>
        <fullName evidence="1">Uncharacterized protein</fullName>
    </submittedName>
</protein>
<keyword evidence="2" id="KW-1185">Reference proteome</keyword>
<sequence>MADKCRVFPSLKAIFRHSSYVGIAVSANDPVKGELLSIPYQLIDDNFVYYLYTIPTRAFQQFSSLHCSPELRNLPRINPLVRTRARFDKIVPSFDEIVPRFDDIVSRFDEIVPRFDEMGPRFDEIIPGLTKSCPGLTKSCPH</sequence>
<accession>A0AAW1VEY6</accession>
<dbReference type="AlphaFoldDB" id="A0AAW1VEY6"/>
<evidence type="ECO:0000313" key="1">
    <source>
        <dbReference type="EMBL" id="KAK9891106.1"/>
    </source>
</evidence>
<dbReference type="Proteomes" id="UP001431783">
    <property type="component" value="Unassembled WGS sequence"/>
</dbReference>
<gene>
    <name evidence="1" type="ORF">WA026_013426</name>
</gene>
<name>A0AAW1VEY6_9CUCU</name>
<reference evidence="1 2" key="1">
    <citation type="submission" date="2023-03" db="EMBL/GenBank/DDBJ databases">
        <title>Genome insight into feeding habits of ladybird beetles.</title>
        <authorList>
            <person name="Li H.-S."/>
            <person name="Huang Y.-H."/>
            <person name="Pang H."/>
        </authorList>
    </citation>
    <scope>NUCLEOTIDE SEQUENCE [LARGE SCALE GENOMIC DNA]</scope>
    <source>
        <strain evidence="1">SYSU_2023b</strain>
        <tissue evidence="1">Whole body</tissue>
    </source>
</reference>
<organism evidence="1 2">
    <name type="scientific">Henosepilachna vigintioctopunctata</name>
    <dbReference type="NCBI Taxonomy" id="420089"/>
    <lineage>
        <taxon>Eukaryota</taxon>
        <taxon>Metazoa</taxon>
        <taxon>Ecdysozoa</taxon>
        <taxon>Arthropoda</taxon>
        <taxon>Hexapoda</taxon>
        <taxon>Insecta</taxon>
        <taxon>Pterygota</taxon>
        <taxon>Neoptera</taxon>
        <taxon>Endopterygota</taxon>
        <taxon>Coleoptera</taxon>
        <taxon>Polyphaga</taxon>
        <taxon>Cucujiformia</taxon>
        <taxon>Coccinelloidea</taxon>
        <taxon>Coccinellidae</taxon>
        <taxon>Epilachninae</taxon>
        <taxon>Epilachnini</taxon>
        <taxon>Henosepilachna</taxon>
    </lineage>
</organism>